<dbReference type="InterPro" id="IPR013325">
    <property type="entry name" value="RNA_pol_sigma_r2"/>
</dbReference>
<evidence type="ECO:0000313" key="5">
    <source>
        <dbReference type="EMBL" id="TCC82190.1"/>
    </source>
</evidence>
<dbReference type="Proteomes" id="UP000291117">
    <property type="component" value="Unassembled WGS sequence"/>
</dbReference>
<dbReference type="InterPro" id="IPR039425">
    <property type="entry name" value="RNA_pol_sigma-70-like"/>
</dbReference>
<organism evidence="5 6">
    <name type="scientific">Pedobacter hiemivivus</name>
    <dbReference type="NCBI Taxonomy" id="2530454"/>
    <lineage>
        <taxon>Bacteria</taxon>
        <taxon>Pseudomonadati</taxon>
        <taxon>Bacteroidota</taxon>
        <taxon>Sphingobacteriia</taxon>
        <taxon>Sphingobacteriales</taxon>
        <taxon>Sphingobacteriaceae</taxon>
        <taxon>Pedobacter</taxon>
    </lineage>
</organism>
<protein>
    <submittedName>
        <fullName evidence="5">Sigma-70 family RNA polymerase sigma factor</fullName>
    </submittedName>
</protein>
<name>A0A4R0M7Q6_9SPHI</name>
<comment type="caution">
    <text evidence="5">The sequence shown here is derived from an EMBL/GenBank/DDBJ whole genome shotgun (WGS) entry which is preliminary data.</text>
</comment>
<dbReference type="AlphaFoldDB" id="A0A4R0M7Q6"/>
<evidence type="ECO:0000259" key="4">
    <source>
        <dbReference type="Pfam" id="PF04542"/>
    </source>
</evidence>
<dbReference type="NCBIfam" id="TIGR02937">
    <property type="entry name" value="sigma70-ECF"/>
    <property type="match status" value="1"/>
</dbReference>
<dbReference type="EMBL" id="SJSM01000043">
    <property type="protein sequence ID" value="TCC82190.1"/>
    <property type="molecule type" value="Genomic_DNA"/>
</dbReference>
<dbReference type="GO" id="GO:0016987">
    <property type="term" value="F:sigma factor activity"/>
    <property type="evidence" value="ECO:0007669"/>
    <property type="project" value="UniProtKB-KW"/>
</dbReference>
<keyword evidence="1" id="KW-0805">Transcription regulation</keyword>
<dbReference type="GO" id="GO:0006352">
    <property type="term" value="P:DNA-templated transcription initiation"/>
    <property type="evidence" value="ECO:0007669"/>
    <property type="project" value="InterPro"/>
</dbReference>
<dbReference type="PANTHER" id="PTHR43133">
    <property type="entry name" value="RNA POLYMERASE ECF-TYPE SIGMA FACTO"/>
    <property type="match status" value="1"/>
</dbReference>
<sequence>MNNYKKLADVELVACLKNGDKKAFTVICDRYWGVLFFHARKMLGNEEDAREVVEEVFTYLWNNIDEIHITSDLSTYLYTSARHEILNIIKRSELKGKCLESLMRFEVQDSDLNDEINTRELTVCIEANLERLPEEMREVFESGRKVNLSHKLTSDDLNSSEDGI</sequence>
<dbReference type="RefSeq" id="WP_131612960.1">
    <property type="nucleotide sequence ID" value="NZ_SJSM01000043.1"/>
</dbReference>
<dbReference type="OrthoDB" id="9782108at2"/>
<evidence type="ECO:0000313" key="6">
    <source>
        <dbReference type="Proteomes" id="UP000291117"/>
    </source>
</evidence>
<dbReference type="Gene3D" id="1.10.1740.10">
    <property type="match status" value="1"/>
</dbReference>
<keyword evidence="6" id="KW-1185">Reference proteome</keyword>
<keyword evidence="3" id="KW-0804">Transcription</keyword>
<feature type="domain" description="RNA polymerase sigma-70 region 2" evidence="4">
    <location>
        <begin position="34"/>
        <end position="91"/>
    </location>
</feature>
<evidence type="ECO:0000256" key="2">
    <source>
        <dbReference type="ARBA" id="ARBA00023082"/>
    </source>
</evidence>
<evidence type="ECO:0000256" key="3">
    <source>
        <dbReference type="ARBA" id="ARBA00023163"/>
    </source>
</evidence>
<reference evidence="5 6" key="1">
    <citation type="submission" date="2019-02" db="EMBL/GenBank/DDBJ databases">
        <title>Pedobacter sp. RP-3-8 sp. nov., isolated from Arctic soil.</title>
        <authorList>
            <person name="Dahal R.H."/>
        </authorList>
    </citation>
    <scope>NUCLEOTIDE SEQUENCE [LARGE SCALE GENOMIC DNA]</scope>
    <source>
        <strain evidence="5 6">RP-3-8</strain>
    </source>
</reference>
<dbReference type="InterPro" id="IPR014284">
    <property type="entry name" value="RNA_pol_sigma-70_dom"/>
</dbReference>
<gene>
    <name evidence="5" type="ORF">EZ444_26730</name>
</gene>
<dbReference type="SUPFAM" id="SSF88946">
    <property type="entry name" value="Sigma2 domain of RNA polymerase sigma factors"/>
    <property type="match status" value="1"/>
</dbReference>
<keyword evidence="2" id="KW-0731">Sigma factor</keyword>
<dbReference type="InterPro" id="IPR007627">
    <property type="entry name" value="RNA_pol_sigma70_r2"/>
</dbReference>
<proteinExistence type="predicted"/>
<dbReference type="PANTHER" id="PTHR43133:SF46">
    <property type="entry name" value="RNA POLYMERASE SIGMA-70 FACTOR ECF SUBFAMILY"/>
    <property type="match status" value="1"/>
</dbReference>
<accession>A0A4R0M7Q6</accession>
<evidence type="ECO:0000256" key="1">
    <source>
        <dbReference type="ARBA" id="ARBA00023015"/>
    </source>
</evidence>
<dbReference type="Pfam" id="PF04542">
    <property type="entry name" value="Sigma70_r2"/>
    <property type="match status" value="1"/>
</dbReference>